<protein>
    <submittedName>
        <fullName evidence="3">SusF/SusE family outer membrane protein</fullName>
    </submittedName>
</protein>
<dbReference type="InterPro" id="IPR025970">
    <property type="entry name" value="SusE"/>
</dbReference>
<gene>
    <name evidence="3" type="ORF">EJV47_03700</name>
</gene>
<sequence length="350" mass="36799">MRNLLTHFAASCLLLVALASCEKDEDRVVMKMPGEPALTASATTLNLSSANASQTAITYTWPAVDFGYPAAVTYTLQFDRAGNNFATPYEVTGLTGNSKTFTVAEINSLLLSNLRLSAGTASQAQVRVKASVSNNVFVTSPATTFSATPYLVIINYPSLYVPGNHQGWAPATAPKVSAFTSAPDAYEGYVNLNAASPEFKFTSQADWNGTNYGAGTAAGTLSTNGGAGNLTVPTTGYYRLKANTTTLTWEAVKTTWSVIGSATPGGWNADTPLTYDATAGTWSARVTLTAGAIKFRANNDWPINFGDGSASVPADGLLDYGGSDINVTTPGTYTVTLDLSRPGNYTYSLR</sequence>
<evidence type="ECO:0000313" key="3">
    <source>
        <dbReference type="EMBL" id="RTQ52140.1"/>
    </source>
</evidence>
<comment type="caution">
    <text evidence="3">The sequence shown here is derived from an EMBL/GenBank/DDBJ whole genome shotgun (WGS) entry which is preliminary data.</text>
</comment>
<dbReference type="PROSITE" id="PS51257">
    <property type="entry name" value="PROKAR_LIPOPROTEIN"/>
    <property type="match status" value="1"/>
</dbReference>
<reference evidence="3 4" key="1">
    <citation type="submission" date="2018-12" db="EMBL/GenBank/DDBJ databases">
        <title>Hymenobacter gummosus sp. nov., isolated from a spring.</title>
        <authorList>
            <person name="Nie L."/>
        </authorList>
    </citation>
    <scope>NUCLEOTIDE SEQUENCE [LARGE SCALE GENOMIC DNA]</scope>
    <source>
        <strain evidence="3 4">KCTC 52166</strain>
    </source>
</reference>
<evidence type="ECO:0000313" key="4">
    <source>
        <dbReference type="Proteomes" id="UP000282184"/>
    </source>
</evidence>
<keyword evidence="1" id="KW-0732">Signal</keyword>
<evidence type="ECO:0000256" key="1">
    <source>
        <dbReference type="SAM" id="SignalP"/>
    </source>
</evidence>
<dbReference type="AlphaFoldDB" id="A0A3S0QJT5"/>
<dbReference type="GO" id="GO:2001070">
    <property type="term" value="F:starch binding"/>
    <property type="evidence" value="ECO:0007669"/>
    <property type="project" value="InterPro"/>
</dbReference>
<keyword evidence="4" id="KW-1185">Reference proteome</keyword>
<name>A0A3S0QJT5_9BACT</name>
<proteinExistence type="predicted"/>
<feature type="domain" description="SusE outer membrane protein" evidence="2">
    <location>
        <begin position="23"/>
        <end position="129"/>
    </location>
</feature>
<dbReference type="Gene3D" id="2.60.40.3620">
    <property type="match status" value="2"/>
</dbReference>
<feature type="signal peptide" evidence="1">
    <location>
        <begin position="1"/>
        <end position="19"/>
    </location>
</feature>
<dbReference type="EMBL" id="RXOF01000002">
    <property type="protein sequence ID" value="RTQ52140.1"/>
    <property type="molecule type" value="Genomic_DNA"/>
</dbReference>
<dbReference type="CDD" id="cd12956">
    <property type="entry name" value="CBM_SusE-F_like"/>
    <property type="match status" value="1"/>
</dbReference>
<dbReference type="RefSeq" id="WP_126691797.1">
    <property type="nucleotide sequence ID" value="NZ_RXOF01000002.1"/>
</dbReference>
<dbReference type="GO" id="GO:0019867">
    <property type="term" value="C:outer membrane"/>
    <property type="evidence" value="ECO:0007669"/>
    <property type="project" value="InterPro"/>
</dbReference>
<dbReference type="Pfam" id="PF14292">
    <property type="entry name" value="SusE"/>
    <property type="match status" value="1"/>
</dbReference>
<dbReference type="OrthoDB" id="975117at2"/>
<dbReference type="CDD" id="cd12967">
    <property type="entry name" value="CBM_SusE-F_like_u1"/>
    <property type="match status" value="1"/>
</dbReference>
<accession>A0A3S0QJT5</accession>
<organism evidence="3 4">
    <name type="scientific">Hymenobacter gummosus</name>
    <dbReference type="NCBI Taxonomy" id="1776032"/>
    <lineage>
        <taxon>Bacteria</taxon>
        <taxon>Pseudomonadati</taxon>
        <taxon>Bacteroidota</taxon>
        <taxon>Cytophagia</taxon>
        <taxon>Cytophagales</taxon>
        <taxon>Hymenobacteraceae</taxon>
        <taxon>Hymenobacter</taxon>
    </lineage>
</organism>
<evidence type="ECO:0000259" key="2">
    <source>
        <dbReference type="Pfam" id="PF14292"/>
    </source>
</evidence>
<dbReference type="Proteomes" id="UP000282184">
    <property type="component" value="Unassembled WGS sequence"/>
</dbReference>
<feature type="chain" id="PRO_5018666403" evidence="1">
    <location>
        <begin position="20"/>
        <end position="350"/>
    </location>
</feature>